<gene>
    <name evidence="2" type="ORF">EY643_14110</name>
</gene>
<evidence type="ECO:0000313" key="2">
    <source>
        <dbReference type="EMBL" id="QFU76696.1"/>
    </source>
</evidence>
<dbReference type="KEGG" id="halc:EY643_14110"/>
<feature type="coiled-coil region" evidence="1">
    <location>
        <begin position="338"/>
        <end position="365"/>
    </location>
</feature>
<dbReference type="Gene3D" id="3.40.50.300">
    <property type="entry name" value="P-loop containing nucleotide triphosphate hydrolases"/>
    <property type="match status" value="1"/>
</dbReference>
<name>A0A5P9NMG0_9GAMM</name>
<proteinExistence type="predicted"/>
<evidence type="ECO:0000313" key="3">
    <source>
        <dbReference type="Proteomes" id="UP000326287"/>
    </source>
</evidence>
<accession>A0A5P9NMG0</accession>
<dbReference type="SUPFAM" id="SSF52540">
    <property type="entry name" value="P-loop containing nucleoside triphosphate hydrolases"/>
    <property type="match status" value="1"/>
</dbReference>
<dbReference type="OrthoDB" id="547265at2"/>
<organism evidence="2 3">
    <name type="scientific">Halioglobus maricola</name>
    <dbReference type="NCBI Taxonomy" id="2601894"/>
    <lineage>
        <taxon>Bacteria</taxon>
        <taxon>Pseudomonadati</taxon>
        <taxon>Pseudomonadota</taxon>
        <taxon>Gammaproteobacteria</taxon>
        <taxon>Cellvibrionales</taxon>
        <taxon>Halieaceae</taxon>
        <taxon>Halioglobus</taxon>
    </lineage>
</organism>
<dbReference type="Proteomes" id="UP000326287">
    <property type="component" value="Chromosome"/>
</dbReference>
<dbReference type="EMBL" id="CP036422">
    <property type="protein sequence ID" value="QFU76696.1"/>
    <property type="molecule type" value="Genomic_DNA"/>
</dbReference>
<dbReference type="RefSeq" id="WP_153239838.1">
    <property type="nucleotide sequence ID" value="NZ_CP036422.1"/>
</dbReference>
<keyword evidence="3" id="KW-1185">Reference proteome</keyword>
<sequence length="378" mass="42899">MKRLVIHAGMAKTGTTTIQDSLGKACEALKSDAVYYPDWRPYNHSYELAALFRGDSKAGYYYRQFGAETDEEWEAERERLRLQWRAFFDSFTEGTAIISAEGLEQFFAEDVEALLEFARPSFDRCMAVIYVRHPLTSIKSRWEQAVKQLDEPRSGEDLLQECKRRTRFGAVRRWSKAVGEGNLVVRPFDPQHFQGGDLVEDFLHSIGLESLTLTGEVEAASNTSIGHNGTAFLIQFNGQYPQYRDGKYNADRGMASNLEVLYRLMRETADETLVLDVKFSADEAAAINREITFVNRFLSEAARFAPVEASAGKSHLPDPDKLPPAYVADIANGLLQLLEREKADRRHLGREVKRLQEEGVELRARLEELSPSDNDEDQ</sequence>
<evidence type="ECO:0000256" key="1">
    <source>
        <dbReference type="SAM" id="Coils"/>
    </source>
</evidence>
<keyword evidence="1" id="KW-0175">Coiled coil</keyword>
<dbReference type="AlphaFoldDB" id="A0A5P9NMG0"/>
<dbReference type="InterPro" id="IPR027417">
    <property type="entry name" value="P-loop_NTPase"/>
</dbReference>
<reference evidence="2 3" key="1">
    <citation type="submission" date="2019-02" db="EMBL/GenBank/DDBJ databases">
        <authorList>
            <person name="Li S.-H."/>
        </authorList>
    </citation>
    <scope>NUCLEOTIDE SEQUENCE [LARGE SCALE GENOMIC DNA]</scope>
    <source>
        <strain evidence="2 3">IMCC14385</strain>
    </source>
</reference>
<evidence type="ECO:0008006" key="4">
    <source>
        <dbReference type="Google" id="ProtNLM"/>
    </source>
</evidence>
<protein>
    <recommendedName>
        <fullName evidence="4">Sulfotransferase family protein</fullName>
    </recommendedName>
</protein>